<feature type="signal peptide" evidence="1">
    <location>
        <begin position="1"/>
        <end position="22"/>
    </location>
</feature>
<evidence type="ECO:0000313" key="3">
    <source>
        <dbReference type="Proteomes" id="UP000712600"/>
    </source>
</evidence>
<dbReference type="AlphaFoldDB" id="A0A8S9PC34"/>
<protein>
    <submittedName>
        <fullName evidence="2">Uncharacterized protein</fullName>
    </submittedName>
</protein>
<sequence length="96" mass="10179">MGSCFCCALARLATFYLRTSSGQDTSLEGRDGCGDASLGNGHLLLIEAGYVALQGFHPVLEDFVEAIRGFLQVPAAGKLFHELITENREGGYGPIG</sequence>
<gene>
    <name evidence="2" type="ORF">F2Q69_00006457</name>
</gene>
<comment type="caution">
    <text evidence="2">The sequence shown here is derived from an EMBL/GenBank/DDBJ whole genome shotgun (WGS) entry which is preliminary data.</text>
</comment>
<dbReference type="EMBL" id="QGKX02001521">
    <property type="protein sequence ID" value="KAF3512730.1"/>
    <property type="molecule type" value="Genomic_DNA"/>
</dbReference>
<reference evidence="2" key="1">
    <citation type="submission" date="2019-12" db="EMBL/GenBank/DDBJ databases">
        <title>Genome sequencing and annotation of Brassica cretica.</title>
        <authorList>
            <person name="Studholme D.J."/>
            <person name="Sarris P."/>
        </authorList>
    </citation>
    <scope>NUCLEOTIDE SEQUENCE</scope>
    <source>
        <strain evidence="2">PFS-109/04</strain>
        <tissue evidence="2">Leaf</tissue>
    </source>
</reference>
<accession>A0A8S9PC34</accession>
<proteinExistence type="predicted"/>
<name>A0A8S9PC34_BRACR</name>
<feature type="chain" id="PRO_5035780125" evidence="1">
    <location>
        <begin position="23"/>
        <end position="96"/>
    </location>
</feature>
<evidence type="ECO:0000256" key="1">
    <source>
        <dbReference type="SAM" id="SignalP"/>
    </source>
</evidence>
<dbReference type="Proteomes" id="UP000712600">
    <property type="component" value="Unassembled WGS sequence"/>
</dbReference>
<evidence type="ECO:0000313" key="2">
    <source>
        <dbReference type="EMBL" id="KAF3512730.1"/>
    </source>
</evidence>
<keyword evidence="1" id="KW-0732">Signal</keyword>
<organism evidence="2 3">
    <name type="scientific">Brassica cretica</name>
    <name type="common">Mustard</name>
    <dbReference type="NCBI Taxonomy" id="69181"/>
    <lineage>
        <taxon>Eukaryota</taxon>
        <taxon>Viridiplantae</taxon>
        <taxon>Streptophyta</taxon>
        <taxon>Embryophyta</taxon>
        <taxon>Tracheophyta</taxon>
        <taxon>Spermatophyta</taxon>
        <taxon>Magnoliopsida</taxon>
        <taxon>eudicotyledons</taxon>
        <taxon>Gunneridae</taxon>
        <taxon>Pentapetalae</taxon>
        <taxon>rosids</taxon>
        <taxon>malvids</taxon>
        <taxon>Brassicales</taxon>
        <taxon>Brassicaceae</taxon>
        <taxon>Brassiceae</taxon>
        <taxon>Brassica</taxon>
    </lineage>
</organism>